<dbReference type="PANTHER" id="PTHR37953">
    <property type="entry name" value="UPF0127 PROTEIN MJ1496"/>
    <property type="match status" value="1"/>
</dbReference>
<dbReference type="EMBL" id="CP143423">
    <property type="protein sequence ID" value="WVX48783.1"/>
    <property type="molecule type" value="Genomic_DNA"/>
</dbReference>
<reference evidence="1 2" key="1">
    <citation type="submission" date="2015-07" db="EMBL/GenBank/DDBJ databases">
        <authorList>
            <person name="Voget S."/>
            <person name="Dogs M."/>
            <person name="Brinkhoff T.H."/>
            <person name="Daniel R."/>
        </authorList>
    </citation>
    <scope>NUCLEOTIDE SEQUENCE [LARGE SCALE GENOMIC DNA]</scope>
    <source>
        <strain evidence="1 2">B14</strain>
    </source>
</reference>
<accession>A0ABZ2BS19</accession>
<sequence>MILRAAVVFCALGTAGLAQTCREDAVFLKGDWGQARFSVEIADDAAERAQGLMHRAFMPSSSGMLFVYERPQALSFWMRNTLIPLDLLFLDASGTVKSIHHSAQPLDDTPIPGGRDLTHVLEINGGLAKAMGIVPGTVMRHPTFSGLEAVWPC</sequence>
<keyword evidence="2" id="KW-1185">Reference proteome</keyword>
<dbReference type="Proteomes" id="UP001318682">
    <property type="component" value="Chromosome"/>
</dbReference>
<protein>
    <recommendedName>
        <fullName evidence="3">DUF192 domain-containing protein</fullName>
    </recommendedName>
</protein>
<reference evidence="2" key="2">
    <citation type="submission" date="2024-01" db="EMBL/GenBank/DDBJ databases">
        <title>Roseobacter fucihabitans sp. nov., isolated from the brown alga Fucus spiralis.</title>
        <authorList>
            <person name="Hahnke S."/>
            <person name="Berger M."/>
            <person name="Schlingloff A."/>
            <person name="Athale I."/>
            <person name="Neumann-Schaal M."/>
            <person name="Adenaya A."/>
            <person name="Poehlein A."/>
            <person name="Daniel R."/>
            <person name="Pertersen J."/>
            <person name="Brinkhoff T."/>
        </authorList>
    </citation>
    <scope>NUCLEOTIDE SEQUENCE [LARGE SCALE GENOMIC DNA]</scope>
    <source>
        <strain evidence="2">B14</strain>
    </source>
</reference>
<name>A0ABZ2BS19_9RHOB</name>
<dbReference type="Pfam" id="PF02643">
    <property type="entry name" value="DUF192"/>
    <property type="match status" value="1"/>
</dbReference>
<dbReference type="PANTHER" id="PTHR37953:SF1">
    <property type="entry name" value="UPF0127 PROTEIN MJ1496"/>
    <property type="match status" value="1"/>
</dbReference>
<dbReference type="InterPro" id="IPR038695">
    <property type="entry name" value="Saro_0823-like_sf"/>
</dbReference>
<dbReference type="InterPro" id="IPR003795">
    <property type="entry name" value="DUF192"/>
</dbReference>
<evidence type="ECO:0000313" key="1">
    <source>
        <dbReference type="EMBL" id="WVX48783.1"/>
    </source>
</evidence>
<proteinExistence type="predicted"/>
<evidence type="ECO:0000313" key="2">
    <source>
        <dbReference type="Proteomes" id="UP001318682"/>
    </source>
</evidence>
<dbReference type="RefSeq" id="WP_187429933.1">
    <property type="nucleotide sequence ID" value="NZ_CP143423.1"/>
</dbReference>
<organism evidence="1 2">
    <name type="scientific">Roseobacter fucihabitans</name>
    <dbReference type="NCBI Taxonomy" id="1537242"/>
    <lineage>
        <taxon>Bacteria</taxon>
        <taxon>Pseudomonadati</taxon>
        <taxon>Pseudomonadota</taxon>
        <taxon>Alphaproteobacteria</taxon>
        <taxon>Rhodobacterales</taxon>
        <taxon>Roseobacteraceae</taxon>
        <taxon>Roseobacter</taxon>
    </lineage>
</organism>
<dbReference type="Gene3D" id="2.60.120.1140">
    <property type="entry name" value="Protein of unknown function DUF192"/>
    <property type="match status" value="1"/>
</dbReference>
<gene>
    <name evidence="1" type="ORF">ROLI_018640</name>
</gene>
<evidence type="ECO:0008006" key="3">
    <source>
        <dbReference type="Google" id="ProtNLM"/>
    </source>
</evidence>